<evidence type="ECO:0000256" key="1">
    <source>
        <dbReference type="ARBA" id="ARBA00007374"/>
    </source>
</evidence>
<comment type="catalytic activity">
    <reaction evidence="7 8">
        <text>1D-myo-inositol 1,3,4,6-tetrakisphosphate + ATP = 1D-myo-inositol 1,3,4,5,6-pentakisphosphate + ADP + H(+)</text>
        <dbReference type="Rhea" id="RHEA:12717"/>
        <dbReference type="ChEBI" id="CHEBI:15378"/>
        <dbReference type="ChEBI" id="CHEBI:30616"/>
        <dbReference type="ChEBI" id="CHEBI:57660"/>
        <dbReference type="ChEBI" id="CHEBI:57733"/>
        <dbReference type="ChEBI" id="CHEBI:456216"/>
        <dbReference type="EC" id="2.7.1.140"/>
    </reaction>
</comment>
<evidence type="ECO:0000256" key="5">
    <source>
        <dbReference type="ARBA" id="ARBA00022840"/>
    </source>
</evidence>
<dbReference type="InterPro" id="IPR038286">
    <property type="entry name" value="IPK_sf"/>
</dbReference>
<keyword evidence="5 8" id="KW-0067">ATP-binding</keyword>
<evidence type="ECO:0000256" key="4">
    <source>
        <dbReference type="ARBA" id="ARBA00022777"/>
    </source>
</evidence>
<dbReference type="SUPFAM" id="SSF56104">
    <property type="entry name" value="SAICAR synthase-like"/>
    <property type="match status" value="1"/>
</dbReference>
<comment type="catalytic activity">
    <reaction evidence="6 8">
        <text>1D-myo-inositol 1,4,5-trisphosphate + 2 ATP = 1D-myo-inositol 1,3,4,5,6-pentakisphosphate + 2 ADP + 2 H(+)</text>
        <dbReference type="Rhea" id="RHEA:32359"/>
        <dbReference type="ChEBI" id="CHEBI:15378"/>
        <dbReference type="ChEBI" id="CHEBI:30616"/>
        <dbReference type="ChEBI" id="CHEBI:57733"/>
        <dbReference type="ChEBI" id="CHEBI:203600"/>
        <dbReference type="ChEBI" id="CHEBI:456216"/>
        <dbReference type="EC" id="2.7.1.151"/>
    </reaction>
</comment>
<evidence type="ECO:0000313" key="9">
    <source>
        <dbReference type="EMBL" id="CAK9223453.1"/>
    </source>
</evidence>
<gene>
    <name evidence="9" type="ORF">CSSPTR1EN2_LOCUS16839</name>
</gene>
<dbReference type="EC" id="2.7.1.151" evidence="8"/>
<keyword evidence="4 8" id="KW-0418">Kinase</keyword>
<dbReference type="EMBL" id="OZ019896">
    <property type="protein sequence ID" value="CAK9223453.1"/>
    <property type="molecule type" value="Genomic_DNA"/>
</dbReference>
<evidence type="ECO:0000313" key="10">
    <source>
        <dbReference type="Proteomes" id="UP001497512"/>
    </source>
</evidence>
<keyword evidence="3 8" id="KW-0547">Nucleotide-binding</keyword>
<keyword evidence="10" id="KW-1185">Reference proteome</keyword>
<dbReference type="Gene3D" id="3.30.470.160">
    <property type="entry name" value="Inositol polyphosphate kinase"/>
    <property type="match status" value="1"/>
</dbReference>
<evidence type="ECO:0000256" key="3">
    <source>
        <dbReference type="ARBA" id="ARBA00022741"/>
    </source>
</evidence>
<name>A0ABP0UK19_9BRYO</name>
<evidence type="ECO:0000256" key="7">
    <source>
        <dbReference type="ARBA" id="ARBA00036525"/>
    </source>
</evidence>
<organism evidence="9 10">
    <name type="scientific">Sphagnum troendelagicum</name>
    <dbReference type="NCBI Taxonomy" id="128251"/>
    <lineage>
        <taxon>Eukaryota</taxon>
        <taxon>Viridiplantae</taxon>
        <taxon>Streptophyta</taxon>
        <taxon>Embryophyta</taxon>
        <taxon>Bryophyta</taxon>
        <taxon>Sphagnophytina</taxon>
        <taxon>Sphagnopsida</taxon>
        <taxon>Sphagnales</taxon>
        <taxon>Sphagnaceae</taxon>
        <taxon>Sphagnum</taxon>
    </lineage>
</organism>
<evidence type="ECO:0000256" key="6">
    <source>
        <dbReference type="ARBA" id="ARBA00036164"/>
    </source>
</evidence>
<proteinExistence type="inferred from homology"/>
<dbReference type="PANTHER" id="PTHR12400:SF51">
    <property type="entry name" value="INOSITOL POLYPHOSPHATE MULTIKINASE"/>
    <property type="match status" value="1"/>
</dbReference>
<comment type="function">
    <text evidence="8">Inositol phosphate kinase with a broad substrate specificity.</text>
</comment>
<accession>A0ABP0UK19</accession>
<reference evidence="9" key="1">
    <citation type="submission" date="2024-02" db="EMBL/GenBank/DDBJ databases">
        <authorList>
            <consortium name="ELIXIR-Norway"/>
            <consortium name="Elixir Norway"/>
        </authorList>
    </citation>
    <scope>NUCLEOTIDE SEQUENCE</scope>
</reference>
<evidence type="ECO:0000256" key="8">
    <source>
        <dbReference type="RuleBase" id="RU363090"/>
    </source>
</evidence>
<keyword evidence="2 8" id="KW-0808">Transferase</keyword>
<dbReference type="Proteomes" id="UP001497512">
    <property type="component" value="Chromosome 4"/>
</dbReference>
<sequence length="290" mass="31995">MDSGAEHAVAEQPKPAFKVAANQVAGHRFEEGRVGSLVDDSGRFYKPLQDGARGDKETLFYDKIWSDTAVPPAVKAFFPHFYGTINIDAPDGSSINILQSPIFSSSNPNCFIGARTWYPEASEKYIQKCLEKDSKTTSAALGFRLAGMQVYNTVNATVWKAPRIWCKNVTVSDVPAALERYVSSNPSDEQNWDAAFASDVYGGTHGAIAQLQELKAWFEEQKFYHFFSASVLIVYEGEPSVDARTVAVKLVDFAHVLYDQDAIDENFLVGLNALIKMLSNIVESNSKVEA</sequence>
<dbReference type="InterPro" id="IPR005522">
    <property type="entry name" value="IPK"/>
</dbReference>
<protein>
    <recommendedName>
        <fullName evidence="8">Inositol polyphosphate multikinase</fullName>
        <ecNumber evidence="8">2.7.1.140</ecNumber>
        <ecNumber evidence="8">2.7.1.151</ecNumber>
    </recommendedName>
</protein>
<evidence type="ECO:0000256" key="2">
    <source>
        <dbReference type="ARBA" id="ARBA00022679"/>
    </source>
</evidence>
<dbReference type="PANTHER" id="PTHR12400">
    <property type="entry name" value="INOSITOL POLYPHOSPHATE KINASE"/>
    <property type="match status" value="1"/>
</dbReference>
<dbReference type="EC" id="2.7.1.140" evidence="8"/>
<dbReference type="Pfam" id="PF03770">
    <property type="entry name" value="IPK"/>
    <property type="match status" value="1"/>
</dbReference>
<comment type="similarity">
    <text evidence="1 8">Belongs to the inositol phosphokinase (IPK) family.</text>
</comment>